<dbReference type="SUPFAM" id="SSF52374">
    <property type="entry name" value="Nucleotidylyl transferase"/>
    <property type="match status" value="1"/>
</dbReference>
<keyword evidence="9 11" id="KW-0520">NAD</keyword>
<evidence type="ECO:0000256" key="4">
    <source>
        <dbReference type="ARBA" id="ARBA00022642"/>
    </source>
</evidence>
<organism evidence="13 14">
    <name type="scientific">Rhizobium leguminosarum</name>
    <dbReference type="NCBI Taxonomy" id="384"/>
    <lineage>
        <taxon>Bacteria</taxon>
        <taxon>Pseudomonadati</taxon>
        <taxon>Pseudomonadota</taxon>
        <taxon>Alphaproteobacteria</taxon>
        <taxon>Hyphomicrobiales</taxon>
        <taxon>Rhizobiaceae</taxon>
        <taxon>Rhizobium/Agrobacterium group</taxon>
        <taxon>Rhizobium</taxon>
    </lineage>
</organism>
<reference evidence="13 14" key="1">
    <citation type="submission" date="2019-01" db="EMBL/GenBank/DDBJ databases">
        <title>RHIZO-ID as a novel technology for direct rhizobia identification.</title>
        <authorList>
            <person name="De Meyer S.E."/>
        </authorList>
    </citation>
    <scope>NUCLEOTIDE SEQUENCE [LARGE SCALE GENOMIC DNA]</scope>
    <source>
        <strain evidence="13 14">WSM448</strain>
    </source>
</reference>
<evidence type="ECO:0000256" key="9">
    <source>
        <dbReference type="ARBA" id="ARBA00023027"/>
    </source>
</evidence>
<dbReference type="EC" id="2.7.7.18" evidence="11"/>
<evidence type="ECO:0000313" key="13">
    <source>
        <dbReference type="EMBL" id="RWX32566.1"/>
    </source>
</evidence>
<dbReference type="GO" id="GO:0009435">
    <property type="term" value="P:NAD+ biosynthetic process"/>
    <property type="evidence" value="ECO:0007669"/>
    <property type="project" value="UniProtKB-UniRule"/>
</dbReference>
<keyword evidence="4 11" id="KW-0662">Pyridine nucleotide biosynthesis</keyword>
<evidence type="ECO:0000259" key="12">
    <source>
        <dbReference type="Pfam" id="PF01467"/>
    </source>
</evidence>
<dbReference type="PANTHER" id="PTHR39321:SF3">
    <property type="entry name" value="PHOSPHOPANTETHEINE ADENYLYLTRANSFERASE"/>
    <property type="match status" value="1"/>
</dbReference>
<dbReference type="EMBL" id="SBHX01000024">
    <property type="protein sequence ID" value="RWX32566.1"/>
    <property type="molecule type" value="Genomic_DNA"/>
</dbReference>
<comment type="caution">
    <text evidence="13">The sequence shown here is derived from an EMBL/GenBank/DDBJ whole genome shotgun (WGS) entry which is preliminary data.</text>
</comment>
<dbReference type="NCBIfam" id="TIGR00482">
    <property type="entry name" value="nicotinate (nicotinamide) nucleotide adenylyltransferase"/>
    <property type="match status" value="1"/>
</dbReference>
<dbReference type="InterPro" id="IPR004821">
    <property type="entry name" value="Cyt_trans-like"/>
</dbReference>
<gene>
    <name evidence="11" type="primary">nadD</name>
    <name evidence="13" type="ORF">EHI47_10780</name>
</gene>
<evidence type="ECO:0000256" key="10">
    <source>
        <dbReference type="ARBA" id="ARBA00048721"/>
    </source>
</evidence>
<dbReference type="HAMAP" id="MF_00244">
    <property type="entry name" value="NaMN_adenylyltr"/>
    <property type="match status" value="1"/>
</dbReference>
<evidence type="ECO:0000313" key="14">
    <source>
        <dbReference type="Proteomes" id="UP000283817"/>
    </source>
</evidence>
<protein>
    <recommendedName>
        <fullName evidence="11">Probable nicotinate-nucleotide adenylyltransferase</fullName>
        <ecNumber evidence="11">2.7.7.18</ecNumber>
    </recommendedName>
    <alternativeName>
        <fullName evidence="11">Deamido-NAD(+) diphosphorylase</fullName>
    </alternativeName>
    <alternativeName>
        <fullName evidence="11">Deamido-NAD(+) pyrophosphorylase</fullName>
    </alternativeName>
    <alternativeName>
        <fullName evidence="11">Nicotinate mononucleotide adenylyltransferase</fullName>
        <shortName evidence="11">NaMN adenylyltransferase</shortName>
    </alternativeName>
</protein>
<keyword evidence="5 11" id="KW-0808">Transferase</keyword>
<evidence type="ECO:0000256" key="5">
    <source>
        <dbReference type="ARBA" id="ARBA00022679"/>
    </source>
</evidence>
<dbReference type="AlphaFoldDB" id="A0A444I4B8"/>
<dbReference type="PANTHER" id="PTHR39321">
    <property type="entry name" value="NICOTINATE-NUCLEOTIDE ADENYLYLTRANSFERASE-RELATED"/>
    <property type="match status" value="1"/>
</dbReference>
<evidence type="ECO:0000256" key="8">
    <source>
        <dbReference type="ARBA" id="ARBA00022840"/>
    </source>
</evidence>
<evidence type="ECO:0000256" key="7">
    <source>
        <dbReference type="ARBA" id="ARBA00022741"/>
    </source>
</evidence>
<keyword evidence="7 11" id="KW-0547">Nucleotide-binding</keyword>
<dbReference type="Proteomes" id="UP000283817">
    <property type="component" value="Unassembled WGS sequence"/>
</dbReference>
<comment type="catalytic activity">
    <reaction evidence="10 11">
        <text>nicotinate beta-D-ribonucleotide + ATP + H(+) = deamido-NAD(+) + diphosphate</text>
        <dbReference type="Rhea" id="RHEA:22860"/>
        <dbReference type="ChEBI" id="CHEBI:15378"/>
        <dbReference type="ChEBI" id="CHEBI:30616"/>
        <dbReference type="ChEBI" id="CHEBI:33019"/>
        <dbReference type="ChEBI" id="CHEBI:57502"/>
        <dbReference type="ChEBI" id="CHEBI:58437"/>
        <dbReference type="EC" id="2.7.7.18"/>
    </reaction>
</comment>
<evidence type="ECO:0000256" key="3">
    <source>
        <dbReference type="ARBA" id="ARBA00009014"/>
    </source>
</evidence>
<comment type="similarity">
    <text evidence="3 11">Belongs to the NadD family.</text>
</comment>
<dbReference type="Pfam" id="PF01467">
    <property type="entry name" value="CTP_transf_like"/>
    <property type="match status" value="1"/>
</dbReference>
<dbReference type="CDD" id="cd02165">
    <property type="entry name" value="NMNAT"/>
    <property type="match status" value="1"/>
</dbReference>
<dbReference type="NCBIfam" id="NF000843">
    <property type="entry name" value="PRK00071.2-2"/>
    <property type="match status" value="1"/>
</dbReference>
<dbReference type="NCBIfam" id="NF000845">
    <property type="entry name" value="PRK00071.2-4"/>
    <property type="match status" value="1"/>
</dbReference>
<dbReference type="GO" id="GO:0004515">
    <property type="term" value="F:nicotinate-nucleotide adenylyltransferase activity"/>
    <property type="evidence" value="ECO:0007669"/>
    <property type="project" value="UniProtKB-UniRule"/>
</dbReference>
<evidence type="ECO:0000256" key="11">
    <source>
        <dbReference type="HAMAP-Rule" id="MF_00244"/>
    </source>
</evidence>
<dbReference type="UniPathway" id="UPA00253">
    <property type="reaction ID" value="UER00332"/>
</dbReference>
<keyword evidence="8 11" id="KW-0067">ATP-binding</keyword>
<keyword evidence="6 11" id="KW-0548">Nucleotidyltransferase</keyword>
<dbReference type="Gene3D" id="3.40.50.620">
    <property type="entry name" value="HUPs"/>
    <property type="match status" value="1"/>
</dbReference>
<sequence>MPVAPSVSNSSPLLNIGCTVPDRRGPEVTTENVDRHYLRMPHSERGMVVGLFGGSFNPPHQGHALVAEIAIKRLGLDQLWWMVTPGNPLKSRNQLAPLAERIAESERVAPDPRIKVTAFEQAFGVSYTANTLARVKARNPHVHFIWIMGADSLQTFHKWQKWQEIARTFPIAVIDRPGATLSFLSSKMARTFDFARVDEDDARVLWKKRAPAWTFIHGPRSGLSSTAIRNGSSHGDAE</sequence>
<evidence type="ECO:0000256" key="1">
    <source>
        <dbReference type="ARBA" id="ARBA00002324"/>
    </source>
</evidence>
<dbReference type="GO" id="GO:0005524">
    <property type="term" value="F:ATP binding"/>
    <property type="evidence" value="ECO:0007669"/>
    <property type="project" value="UniProtKB-KW"/>
</dbReference>
<evidence type="ECO:0000256" key="2">
    <source>
        <dbReference type="ARBA" id="ARBA00005019"/>
    </source>
</evidence>
<name>A0A444I4B8_RHILE</name>
<comment type="function">
    <text evidence="1 11">Catalyzes the reversible adenylation of nicotinate mononucleotide (NaMN) to nicotinic acid adenine dinucleotide (NaAD).</text>
</comment>
<comment type="pathway">
    <text evidence="2 11">Cofactor biosynthesis; NAD(+) biosynthesis; deamido-NAD(+) from nicotinate D-ribonucleotide: step 1/1.</text>
</comment>
<accession>A0A444I4B8</accession>
<proteinExistence type="inferred from homology"/>
<dbReference type="InterPro" id="IPR005248">
    <property type="entry name" value="NadD/NMNAT"/>
</dbReference>
<evidence type="ECO:0000256" key="6">
    <source>
        <dbReference type="ARBA" id="ARBA00022695"/>
    </source>
</evidence>
<feature type="domain" description="Cytidyltransferase-like" evidence="12">
    <location>
        <begin position="51"/>
        <end position="230"/>
    </location>
</feature>
<dbReference type="InterPro" id="IPR014729">
    <property type="entry name" value="Rossmann-like_a/b/a_fold"/>
</dbReference>